<evidence type="ECO:0000313" key="2">
    <source>
        <dbReference type="EMBL" id="KAJ8444069.1"/>
    </source>
</evidence>
<dbReference type="AlphaFoldDB" id="A0A9Q1KJM6"/>
<organism evidence="2 3">
    <name type="scientific">Carnegiea gigantea</name>
    <dbReference type="NCBI Taxonomy" id="171969"/>
    <lineage>
        <taxon>Eukaryota</taxon>
        <taxon>Viridiplantae</taxon>
        <taxon>Streptophyta</taxon>
        <taxon>Embryophyta</taxon>
        <taxon>Tracheophyta</taxon>
        <taxon>Spermatophyta</taxon>
        <taxon>Magnoliopsida</taxon>
        <taxon>eudicotyledons</taxon>
        <taxon>Gunneridae</taxon>
        <taxon>Pentapetalae</taxon>
        <taxon>Caryophyllales</taxon>
        <taxon>Cactineae</taxon>
        <taxon>Cactaceae</taxon>
        <taxon>Cactoideae</taxon>
        <taxon>Echinocereeae</taxon>
        <taxon>Carnegiea</taxon>
    </lineage>
</organism>
<gene>
    <name evidence="2" type="ORF">Cgig2_030926</name>
</gene>
<accession>A0A9Q1KJM6</accession>
<feature type="compositionally biased region" description="Pro residues" evidence="1">
    <location>
        <begin position="97"/>
        <end position="109"/>
    </location>
</feature>
<evidence type="ECO:0000256" key="1">
    <source>
        <dbReference type="SAM" id="MobiDB-lite"/>
    </source>
</evidence>
<sequence>MRTKCIPIYMYDLKKPSHNQKHVKSLNKISAFVAQPLPQTVADESKQIVRMVSGVEDLTNSQANIWADSLIVSLVVPLVKPVTYRLVARSLSNSPAKPIPSSQPRPCDPSPSAHAKVDCTPSQSTLQSTLTAPHYNPLLMNMYKSSLKKPECNPSQSTPNPSKLDSNPKHSSRTLTKPNYRLGEPAAAPTKPHTKSQSRDVGIYASPNLTLGTKPNPRTSTLKKPSSSSTSKCPPPFNRLPLAALGVDELLDFDVEENTWDNGREAEIFIIGAHTKGGRLIVICFNDNPASDDGSQNEDFVSNCKLRLSRGCSWKQKLLTVMEIGSSCEQNGKDFKIKNPDGHTSLSQ</sequence>
<keyword evidence="3" id="KW-1185">Reference proteome</keyword>
<reference evidence="2" key="1">
    <citation type="submission" date="2022-04" db="EMBL/GenBank/DDBJ databases">
        <title>Carnegiea gigantea Genome sequencing and assembly v2.</title>
        <authorList>
            <person name="Copetti D."/>
            <person name="Sanderson M.J."/>
            <person name="Burquez A."/>
            <person name="Wojciechowski M.F."/>
        </authorList>
    </citation>
    <scope>NUCLEOTIDE SEQUENCE</scope>
    <source>
        <strain evidence="2">SGP5-SGP5p</strain>
        <tissue evidence="2">Aerial part</tissue>
    </source>
</reference>
<proteinExistence type="predicted"/>
<feature type="compositionally biased region" description="Low complexity" evidence="1">
    <location>
        <begin position="217"/>
        <end position="232"/>
    </location>
</feature>
<feature type="region of interest" description="Disordered" evidence="1">
    <location>
        <begin position="147"/>
        <end position="235"/>
    </location>
</feature>
<dbReference type="Proteomes" id="UP001153076">
    <property type="component" value="Unassembled WGS sequence"/>
</dbReference>
<feature type="compositionally biased region" description="Polar residues" evidence="1">
    <location>
        <begin position="153"/>
        <end position="165"/>
    </location>
</feature>
<name>A0A9Q1KJM6_9CARY</name>
<feature type="region of interest" description="Disordered" evidence="1">
    <location>
        <begin position="92"/>
        <end position="130"/>
    </location>
</feature>
<dbReference type="EMBL" id="JAKOGI010000108">
    <property type="protein sequence ID" value="KAJ8444069.1"/>
    <property type="molecule type" value="Genomic_DNA"/>
</dbReference>
<comment type="caution">
    <text evidence="2">The sequence shown here is derived from an EMBL/GenBank/DDBJ whole genome shotgun (WGS) entry which is preliminary data.</text>
</comment>
<protein>
    <submittedName>
        <fullName evidence="2">Uncharacterized protein</fullName>
    </submittedName>
</protein>
<evidence type="ECO:0000313" key="3">
    <source>
        <dbReference type="Proteomes" id="UP001153076"/>
    </source>
</evidence>